<dbReference type="EMBL" id="RJJQ01000003">
    <property type="protein sequence ID" value="RNI24397.1"/>
    <property type="molecule type" value="Genomic_DNA"/>
</dbReference>
<reference evidence="1 2" key="1">
    <citation type="submission" date="2018-11" db="EMBL/GenBank/DDBJ databases">
        <title>Draft genome of Simplicispira Flexivirga sp. BO-16.</title>
        <authorList>
            <person name="Im W.T."/>
        </authorList>
    </citation>
    <scope>NUCLEOTIDE SEQUENCE [LARGE SCALE GENOMIC DNA]</scope>
    <source>
        <strain evidence="1 2">BO-16</strain>
    </source>
</reference>
<gene>
    <name evidence="1" type="ORF">EFY87_05430</name>
</gene>
<dbReference type="AlphaFoldDB" id="A0A3M9MGX4"/>
<dbReference type="RefSeq" id="WP_123270436.1">
    <property type="nucleotide sequence ID" value="NZ_RJJQ01000003.1"/>
</dbReference>
<dbReference type="InterPro" id="IPR010428">
    <property type="entry name" value="Zincin_1"/>
</dbReference>
<dbReference type="Proteomes" id="UP000271678">
    <property type="component" value="Unassembled WGS sequence"/>
</dbReference>
<keyword evidence="2" id="KW-1185">Reference proteome</keyword>
<accession>A0A3M9MGX4</accession>
<organism evidence="1 2">
    <name type="scientific">Flexivirga caeni</name>
    <dbReference type="NCBI Taxonomy" id="2294115"/>
    <lineage>
        <taxon>Bacteria</taxon>
        <taxon>Bacillati</taxon>
        <taxon>Actinomycetota</taxon>
        <taxon>Actinomycetes</taxon>
        <taxon>Micrococcales</taxon>
        <taxon>Dermacoccaceae</taxon>
        <taxon>Flexivirga</taxon>
    </lineage>
</organism>
<dbReference type="Pfam" id="PF06262">
    <property type="entry name" value="Zincin_1"/>
    <property type="match status" value="1"/>
</dbReference>
<dbReference type="SUPFAM" id="SSF55486">
    <property type="entry name" value="Metalloproteases ('zincins'), catalytic domain"/>
    <property type="match status" value="1"/>
</dbReference>
<sequence length="119" mass="13129">MPIAMSRDDFENAVADALDTIPQDLLDRLDNVAITVEDEPAPGSTPGLLGLYVGVPLTARDSGYGLGNLPDHIYIFRGPLTRYCHTRAQLLEQIRVTVLHEIGHHFGISDERLHELGWG</sequence>
<evidence type="ECO:0000313" key="1">
    <source>
        <dbReference type="EMBL" id="RNI24397.1"/>
    </source>
</evidence>
<dbReference type="InterPro" id="IPR038555">
    <property type="entry name" value="Zincin_1_sf"/>
</dbReference>
<dbReference type="Gene3D" id="3.30.2010.20">
    <property type="match status" value="1"/>
</dbReference>
<dbReference type="CDD" id="cd12952">
    <property type="entry name" value="MMP_ACEL2062"/>
    <property type="match status" value="1"/>
</dbReference>
<name>A0A3M9MGX4_9MICO</name>
<protein>
    <submittedName>
        <fullName evidence="1">Metallopeptidase family protein</fullName>
    </submittedName>
</protein>
<proteinExistence type="predicted"/>
<comment type="caution">
    <text evidence="1">The sequence shown here is derived from an EMBL/GenBank/DDBJ whole genome shotgun (WGS) entry which is preliminary data.</text>
</comment>
<evidence type="ECO:0000313" key="2">
    <source>
        <dbReference type="Proteomes" id="UP000271678"/>
    </source>
</evidence>
<dbReference type="OrthoDB" id="9806895at2"/>